<dbReference type="Pfam" id="PF07969">
    <property type="entry name" value="Amidohydro_3"/>
    <property type="match status" value="1"/>
</dbReference>
<dbReference type="AlphaFoldDB" id="A0A1C9W568"/>
<dbReference type="EC" id="3.5.1.91" evidence="2"/>
<protein>
    <submittedName>
        <fullName evidence="2">N-substituted formamide deformylase</fullName>
        <ecNumber evidence="2">3.5.1.91</ecNumber>
    </submittedName>
</protein>
<evidence type="ECO:0000313" key="2">
    <source>
        <dbReference type="EMBL" id="AOS96273.1"/>
    </source>
</evidence>
<reference evidence="3" key="1">
    <citation type="submission" date="2016-01" db="EMBL/GenBank/DDBJ databases">
        <title>Complete genome sequence of Microbulbifer sp. CCB-MM1, a halophile isolated from Matang Mangrove Forest, Perak.</title>
        <authorList>
            <person name="Moh T.H."/>
            <person name="Dinesh B."/>
            <person name="Lau N.-S."/>
            <person name="Go F."/>
            <person name="Alexander Chong S.-C."/>
        </authorList>
    </citation>
    <scope>NUCLEOTIDE SEQUENCE [LARGE SCALE GENOMIC DNA]</scope>
    <source>
        <strain evidence="3">CCB-MM1</strain>
    </source>
</reference>
<dbReference type="KEGG" id="micc:AUP74_00806"/>
<organism evidence="2 3">
    <name type="scientific">Microbulbifer aggregans</name>
    <dbReference type="NCBI Taxonomy" id="1769779"/>
    <lineage>
        <taxon>Bacteria</taxon>
        <taxon>Pseudomonadati</taxon>
        <taxon>Pseudomonadota</taxon>
        <taxon>Gammaproteobacteria</taxon>
        <taxon>Cellvibrionales</taxon>
        <taxon>Microbulbiferaceae</taxon>
        <taxon>Microbulbifer</taxon>
    </lineage>
</organism>
<name>A0A1C9W568_9GAMM</name>
<gene>
    <name evidence="2" type="primary">nfdA_1</name>
    <name evidence="2" type="ORF">AUP74_00806</name>
</gene>
<evidence type="ECO:0000259" key="1">
    <source>
        <dbReference type="Pfam" id="PF07969"/>
    </source>
</evidence>
<dbReference type="GO" id="GO:0016810">
    <property type="term" value="F:hydrolase activity, acting on carbon-nitrogen (but not peptide) bonds"/>
    <property type="evidence" value="ECO:0007669"/>
    <property type="project" value="InterPro"/>
</dbReference>
<dbReference type="EMBL" id="CP014143">
    <property type="protein sequence ID" value="AOS96273.1"/>
    <property type="molecule type" value="Genomic_DNA"/>
</dbReference>
<evidence type="ECO:0000313" key="3">
    <source>
        <dbReference type="Proteomes" id="UP000095672"/>
    </source>
</evidence>
<keyword evidence="2" id="KW-0378">Hydrolase</keyword>
<dbReference type="Gene3D" id="3.10.310.70">
    <property type="match status" value="1"/>
</dbReference>
<dbReference type="Proteomes" id="UP000095672">
    <property type="component" value="Chromosome"/>
</dbReference>
<proteinExistence type="predicted"/>
<keyword evidence="3" id="KW-1185">Reference proteome</keyword>
<accession>A0A1C9W568</accession>
<sequence length="314" mass="33813">MRVKGMGVMRWAWVLCILLLAAGCGKDARQGEPGERFDRAGSHSPEDARPEFADLVLTNASTYSGQSELLKGQTIAVRDGRITYLGDADSDLRLTGDRTRVENLEGKLVLPGVIDPRMHRYAVEALVNLYGVTGVGDYQRTIAEFIEAYPEQQLVVGAGWRESDFGDQSPHKGQLDQVSDLIPILMFSADHQTLWTNSEAVAAAGINIDTLQPSSGVIERDDNGLVIGVFREPAAMAVVDVIIPRVESSHDQHGPKVSERIEGALEVGESGDFTIVADSPDGVGSKALRELDVLRSYHGGQVIYDAAASGSAPD</sequence>
<dbReference type="InterPro" id="IPR013108">
    <property type="entry name" value="Amidohydro_3"/>
</dbReference>
<feature type="domain" description="Amidohydrolase 3" evidence="1">
    <location>
        <begin position="100"/>
        <end position="244"/>
    </location>
</feature>
<dbReference type="PROSITE" id="PS51257">
    <property type="entry name" value="PROKAR_LIPOPROTEIN"/>
    <property type="match status" value="1"/>
</dbReference>
<dbReference type="Gene3D" id="2.30.40.10">
    <property type="entry name" value="Urease, subunit C, domain 1"/>
    <property type="match status" value="1"/>
</dbReference>
<dbReference type="STRING" id="1769779.AUP74_00806"/>
<dbReference type="InterPro" id="IPR011059">
    <property type="entry name" value="Metal-dep_hydrolase_composite"/>
</dbReference>
<dbReference type="PANTHER" id="PTHR22642">
    <property type="entry name" value="IMIDAZOLONEPROPIONASE"/>
    <property type="match status" value="1"/>
</dbReference>
<dbReference type="PANTHER" id="PTHR22642:SF2">
    <property type="entry name" value="PROTEIN LONG AFTER FAR-RED 3"/>
    <property type="match status" value="1"/>
</dbReference>
<dbReference type="SUPFAM" id="SSF51338">
    <property type="entry name" value="Composite domain of metallo-dependent hydrolases"/>
    <property type="match status" value="1"/>
</dbReference>